<protein>
    <recommendedName>
        <fullName evidence="2">Fungal-type protein kinase domain-containing protein</fullName>
    </recommendedName>
</protein>
<feature type="compositionally biased region" description="Polar residues" evidence="1">
    <location>
        <begin position="1793"/>
        <end position="1803"/>
    </location>
</feature>
<dbReference type="SUPFAM" id="SSF56112">
    <property type="entry name" value="Protein kinase-like (PK-like)"/>
    <property type="match status" value="2"/>
</dbReference>
<proteinExistence type="predicted"/>
<feature type="compositionally biased region" description="Acidic residues" evidence="1">
    <location>
        <begin position="799"/>
        <end position="810"/>
    </location>
</feature>
<feature type="region of interest" description="Disordered" evidence="1">
    <location>
        <begin position="1714"/>
        <end position="1735"/>
    </location>
</feature>
<feature type="compositionally biased region" description="Polar residues" evidence="1">
    <location>
        <begin position="1412"/>
        <end position="1424"/>
    </location>
</feature>
<feature type="region of interest" description="Disordered" evidence="1">
    <location>
        <begin position="1768"/>
        <end position="1803"/>
    </location>
</feature>
<feature type="compositionally biased region" description="Polar residues" evidence="1">
    <location>
        <begin position="1452"/>
        <end position="1464"/>
    </location>
</feature>
<evidence type="ECO:0000313" key="3">
    <source>
        <dbReference type="EMBL" id="PIL29468.1"/>
    </source>
</evidence>
<gene>
    <name evidence="3" type="ORF">GSI_08410</name>
</gene>
<keyword evidence="4" id="KW-1185">Reference proteome</keyword>
<dbReference type="Proteomes" id="UP000230002">
    <property type="component" value="Unassembled WGS sequence"/>
</dbReference>
<dbReference type="PANTHER" id="PTHR38248:SF2">
    <property type="entry name" value="FUNK1 11"/>
    <property type="match status" value="1"/>
</dbReference>
<dbReference type="OrthoDB" id="5584477at2759"/>
<accession>A0A2G8S7E3</accession>
<dbReference type="InterPro" id="IPR040976">
    <property type="entry name" value="Pkinase_fungal"/>
</dbReference>
<dbReference type="InterPro" id="IPR011009">
    <property type="entry name" value="Kinase-like_dom_sf"/>
</dbReference>
<organism evidence="3 4">
    <name type="scientific">Ganoderma sinense ZZ0214-1</name>
    <dbReference type="NCBI Taxonomy" id="1077348"/>
    <lineage>
        <taxon>Eukaryota</taxon>
        <taxon>Fungi</taxon>
        <taxon>Dikarya</taxon>
        <taxon>Basidiomycota</taxon>
        <taxon>Agaricomycotina</taxon>
        <taxon>Agaricomycetes</taxon>
        <taxon>Polyporales</taxon>
        <taxon>Polyporaceae</taxon>
        <taxon>Ganoderma</taxon>
    </lineage>
</organism>
<feature type="domain" description="Fungal-type protein kinase" evidence="2">
    <location>
        <begin position="1333"/>
        <end position="1655"/>
    </location>
</feature>
<dbReference type="Gene3D" id="1.10.510.10">
    <property type="entry name" value="Transferase(Phosphotransferase) domain 1"/>
    <property type="match status" value="1"/>
</dbReference>
<dbReference type="InterPro" id="IPR008266">
    <property type="entry name" value="Tyr_kinase_AS"/>
</dbReference>
<reference evidence="3 4" key="1">
    <citation type="journal article" date="2015" name="Sci. Rep.">
        <title>Chromosome-level genome map provides insights into diverse defense mechanisms in the medicinal fungus Ganoderma sinense.</title>
        <authorList>
            <person name="Zhu Y."/>
            <person name="Xu J."/>
            <person name="Sun C."/>
            <person name="Zhou S."/>
            <person name="Xu H."/>
            <person name="Nelson D.R."/>
            <person name="Qian J."/>
            <person name="Song J."/>
            <person name="Luo H."/>
            <person name="Xiang L."/>
            <person name="Li Y."/>
            <person name="Xu Z."/>
            <person name="Ji A."/>
            <person name="Wang L."/>
            <person name="Lu S."/>
            <person name="Hayward A."/>
            <person name="Sun W."/>
            <person name="Li X."/>
            <person name="Schwartz D.C."/>
            <person name="Wang Y."/>
            <person name="Chen S."/>
        </authorList>
    </citation>
    <scope>NUCLEOTIDE SEQUENCE [LARGE SCALE GENOMIC DNA]</scope>
    <source>
        <strain evidence="3 4">ZZ0214-1</strain>
    </source>
</reference>
<dbReference type="PROSITE" id="PS00109">
    <property type="entry name" value="PROTEIN_KINASE_TYR"/>
    <property type="match status" value="1"/>
</dbReference>
<feature type="domain" description="Fungal-type protein kinase" evidence="2">
    <location>
        <begin position="349"/>
        <end position="666"/>
    </location>
</feature>
<dbReference type="EMBL" id="AYKW01000022">
    <property type="protein sequence ID" value="PIL29468.1"/>
    <property type="molecule type" value="Genomic_DNA"/>
</dbReference>
<feature type="region of interest" description="Disordered" evidence="1">
    <location>
        <begin position="421"/>
        <end position="517"/>
    </location>
</feature>
<dbReference type="PANTHER" id="PTHR38248">
    <property type="entry name" value="FUNK1 6"/>
    <property type="match status" value="1"/>
</dbReference>
<comment type="caution">
    <text evidence="3">The sequence shown here is derived from an EMBL/GenBank/DDBJ whole genome shotgun (WGS) entry which is preliminary data.</text>
</comment>
<sequence length="1923" mass="214984">MTPHPLLNQTVRIRFEDMTETYFSAVDWDAFAATYPEDSINRIHAGFQDAVNRETALRTDVRRQRKIVPEAWRAVDASETLCPGYLLNIFQNGTDLIHDKRYYQVCGALIPTSDSHLIHKDQPNHFLDDLSVVFKRGGPQNDPWNTTGVVDPDARADALDQLESHAERHFYFQHRTGLFMLFVNSAEFRVIRWDRSGCIVTEALNYVESPDHTKKLLRFLYTYSQATPDQRGIDTTATRLSRDSCGWQWMQKLAAAHANDLDYADGTVLESVPEGFVIKATRDAPASPLFSSNVLAEDPTATTGFADLSSLGDTSSMVTPVFKYVRDLFRESIPQTWTCYSLKVCGRDYLVGKPTFAPQGMVGRGTRGYVALEWKTQRFVFLKDAWRPFYHGVDPEGDTLHSLNKAHIPFVPTLVCHGDVNGGGQETHASEYSATGSKKPDVFGAQGKEDRPIAPMPSRPKASRSRSTTVTSGGPAPTIPTSDGAGVSQSSGARNSGTGGGRSGGKRARSQTKDPVQVEILEGTGLRHLTHYRIVVAEVCLPSSAFTSGKQLVKLLWNCIDAHGDAFEQCNILHRDVSAGNILILPIIDINVSKRKGQTISVMWGGLLGDWELAKKCPDGQETSRARQPHRTGTWYYMSVYSVENPGIPVWIPDELESFFHVLLYLAFRYLRTSLRSPGMFIGDYFSSSGRDDDGRTLCGALKRQVVCDGRLLFNRKPVGFLPVPQPSSESLHDGSSLLDSRPSPLNQLIQDLLNRFKAHYDVRNYDAAVQEQQRQSATERLPSLYDTMDGTTAAKDDSDSDSDSDSDDGEAQLLRMRRKYGDAQTRAGVAPEVIEVLPAAAPEIKEPSDEEKRRAASLATHVYVRDLFFSYVRPKVAWPSKDYVGDQLKGYVRPEERFKRFRGGSTVERDTEDEDGGSRLFLSQFKLNHRGRNFSSRSDEYPDAALLPERPPTCLSNGATNRCNMTPDPELDNTIRLPFEDIVDTYFPSLNSDAFDAAYSEDTIQRIHTKLQETVSRRPVDDTRHKETILSEAWVSLYLSVSLAGAMISILNGSLRPLQLDVDVVETLCPGYILNLFDARAGTTNSKRHNVYGALISKSDNHLVQQDQPNYFLDDLSLVFKRGGAQHDPWNTTGVVDPDARDDALDQLESHAERHFYFQHRTGLFMLFVNGAEFRVIRWDRSGCIVTEALNYVESPDHTKTLLRFLYAYSQATPEQRGIDITATRLDRDSCGWQWMQKLAAAHAKDLDYSDGTVLDSVPEGFVMKATGDAPTSPLFASSILTEDPTATTGFTDFSSLGDTSALMVPVFKYVRDFFRNSVPETWTCYSLKVRGRHYLVGKPIYASRHLVGRGTRGYVALEWETQRFVFLKDVWRPAHHGVDRTEGETLKILNDAHVPFVPTLVCHEDVDGGSQETQAARVSATGTKKDRPIAPLPSRPPAAPSLSAIPQEPPVQTASTSPSPQGKQPPDIIDSEPSPEGDGTGKSLKRPRSQTTAPAPEPNHKYRPNLRRLAHYRLVVAQVCLPSSAFTSGKQLVRLIWNCIDGHGCAAERCDLLHCDVSAGNVLIFPIVKVVPSKKRRRGQKIIVVWCGVLGDWELAKKCPDVRELETSSKPRQLVKQRAGTWYFMSVYAIQNPSIPISIADELESFFHVLLYLALRYLRSDLPYPGIFIDEYFASDCRDRHGKAMCGHLKQEVVRRGRLAFDLDQVTFLPDPLPCESDSESQPEDNRNLVLDASRPPSPLNHLFAVLLDHFKAHYAVRKYNAAIKARELQPPKPPVATSPPPATDSTADSNSDPNSGSQTPSEAIRRLLRMRQIWGDGKARPMPAPKITKVRYNWTPPEPQEPSDEERAKAAKLATHQYVKDWFSYIEGGVLWPKEDHVGDQLEGFVHPRYKRFCWAIATSTEDEDGDRNGEESEISDWDD</sequence>
<evidence type="ECO:0000313" key="4">
    <source>
        <dbReference type="Proteomes" id="UP000230002"/>
    </source>
</evidence>
<dbReference type="Pfam" id="PF17667">
    <property type="entry name" value="Pkinase_fungal"/>
    <property type="match status" value="2"/>
</dbReference>
<evidence type="ECO:0000259" key="2">
    <source>
        <dbReference type="Pfam" id="PF17667"/>
    </source>
</evidence>
<name>A0A2G8S7E3_9APHY</name>
<evidence type="ECO:0000256" key="1">
    <source>
        <dbReference type="SAM" id="MobiDB-lite"/>
    </source>
</evidence>
<feature type="region of interest" description="Disordered" evidence="1">
    <location>
        <begin position="771"/>
        <end position="810"/>
    </location>
</feature>
<feature type="region of interest" description="Disordered" evidence="1">
    <location>
        <begin position="1409"/>
        <end position="1506"/>
    </location>
</feature>
<feature type="region of interest" description="Disordered" evidence="1">
    <location>
        <begin position="1904"/>
        <end position="1923"/>
    </location>
</feature>
<feature type="compositionally biased region" description="Pro residues" evidence="1">
    <location>
        <begin position="1773"/>
        <end position="1785"/>
    </location>
</feature>
<dbReference type="GO" id="GO:0004672">
    <property type="term" value="F:protein kinase activity"/>
    <property type="evidence" value="ECO:0007669"/>
    <property type="project" value="InterPro"/>
</dbReference>
<feature type="compositionally biased region" description="Pro residues" evidence="1">
    <location>
        <begin position="1432"/>
        <end position="1441"/>
    </location>
</feature>